<evidence type="ECO:0000256" key="6">
    <source>
        <dbReference type="RuleBase" id="RU363068"/>
    </source>
</evidence>
<dbReference type="InterPro" id="IPR000801">
    <property type="entry name" value="Esterase-like"/>
</dbReference>
<keyword evidence="3 6" id="KW-0378">Hydrolase</keyword>
<evidence type="ECO:0000313" key="8">
    <source>
        <dbReference type="Proteomes" id="UP001595478"/>
    </source>
</evidence>
<keyword evidence="8" id="KW-1185">Reference proteome</keyword>
<dbReference type="InterPro" id="IPR014186">
    <property type="entry name" value="S-formylglutathione_hydrol"/>
</dbReference>
<dbReference type="PANTHER" id="PTHR10061:SF1">
    <property type="entry name" value="S-FORMYLGLUTATHIONE HYDROLASE YEIG"/>
    <property type="match status" value="1"/>
</dbReference>
<evidence type="ECO:0000256" key="4">
    <source>
        <dbReference type="ARBA" id="ARBA00047590"/>
    </source>
</evidence>
<evidence type="ECO:0000256" key="3">
    <source>
        <dbReference type="ARBA" id="ARBA00022801"/>
    </source>
</evidence>
<comment type="catalytic activity">
    <reaction evidence="4 6">
        <text>S-formylglutathione + H2O = formate + glutathione + H(+)</text>
        <dbReference type="Rhea" id="RHEA:14961"/>
        <dbReference type="ChEBI" id="CHEBI:15377"/>
        <dbReference type="ChEBI" id="CHEBI:15378"/>
        <dbReference type="ChEBI" id="CHEBI:15740"/>
        <dbReference type="ChEBI" id="CHEBI:57688"/>
        <dbReference type="ChEBI" id="CHEBI:57925"/>
        <dbReference type="EC" id="3.1.2.12"/>
    </reaction>
</comment>
<evidence type="ECO:0000313" key="7">
    <source>
        <dbReference type="EMBL" id="MFC3122906.1"/>
    </source>
</evidence>
<sequence>MSDGLTLLSENKCFGGTQQRYSHYSKYLNSEAIFSVFMPPVSTPTVGVVLWLSGLTCNDQNFVTKAGAQRVAAELGLIIVCPDTSPRGEGVANDEAYDLGQGAGFYVDATERPWSDHFKMFSYINIELIDIIKERFSDGKKVAISGHSMGGHGALISALKATEHYISVSAFAPIVNPVACPWGQKALAAYLGENEEAWREYDACELLNMRSAAFTLPILIDQGASDEFLDTQCLTKPIESASNLGLIDIRYQNGYDHSYFFVSSFIEDHLRFHAEHLSAM</sequence>
<dbReference type="EC" id="3.1.2.12" evidence="5 6"/>
<comment type="caution">
    <text evidence="7">The sequence shown here is derived from an EMBL/GenBank/DDBJ whole genome shotgun (WGS) entry which is preliminary data.</text>
</comment>
<accession>A0ABV7FWV0</accession>
<evidence type="ECO:0000256" key="5">
    <source>
        <dbReference type="NCBIfam" id="TIGR02821"/>
    </source>
</evidence>
<dbReference type="Gene3D" id="3.40.50.1820">
    <property type="entry name" value="alpha/beta hydrolase"/>
    <property type="match status" value="1"/>
</dbReference>
<dbReference type="GO" id="GO:0018738">
    <property type="term" value="F:S-formylglutathione hydrolase activity"/>
    <property type="evidence" value="ECO:0007669"/>
    <property type="project" value="UniProtKB-EC"/>
</dbReference>
<comment type="similarity">
    <text evidence="1 6">Belongs to the esterase D family.</text>
</comment>
<keyword evidence="2 6" id="KW-0719">Serine esterase</keyword>
<gene>
    <name evidence="7" type="primary">fghA</name>
    <name evidence="7" type="ORF">ACFOHL_14875</name>
</gene>
<dbReference type="RefSeq" id="WP_376921033.1">
    <property type="nucleotide sequence ID" value="NZ_JBHRSW010000039.1"/>
</dbReference>
<dbReference type="EMBL" id="JBHRSW010000039">
    <property type="protein sequence ID" value="MFC3122906.1"/>
    <property type="molecule type" value="Genomic_DNA"/>
</dbReference>
<proteinExistence type="inferred from homology"/>
<protein>
    <recommendedName>
        <fullName evidence="5 6">S-formylglutathione hydrolase</fullName>
        <ecNumber evidence="5 6">3.1.2.12</ecNumber>
    </recommendedName>
</protein>
<dbReference type="NCBIfam" id="TIGR02821">
    <property type="entry name" value="fghA_ester_D"/>
    <property type="match status" value="1"/>
</dbReference>
<comment type="function">
    <text evidence="6">Serine hydrolase involved in the detoxification of formaldehyde.</text>
</comment>
<name>A0ABV7FWV0_9ALTE</name>
<dbReference type="SUPFAM" id="SSF53474">
    <property type="entry name" value="alpha/beta-Hydrolases"/>
    <property type="match status" value="1"/>
</dbReference>
<evidence type="ECO:0000256" key="1">
    <source>
        <dbReference type="ARBA" id="ARBA00005622"/>
    </source>
</evidence>
<evidence type="ECO:0000256" key="2">
    <source>
        <dbReference type="ARBA" id="ARBA00022487"/>
    </source>
</evidence>
<organism evidence="7 8">
    <name type="scientific">Agaribacter flavus</name>
    <dbReference type="NCBI Taxonomy" id="1902781"/>
    <lineage>
        <taxon>Bacteria</taxon>
        <taxon>Pseudomonadati</taxon>
        <taxon>Pseudomonadota</taxon>
        <taxon>Gammaproteobacteria</taxon>
        <taxon>Alteromonadales</taxon>
        <taxon>Alteromonadaceae</taxon>
        <taxon>Agaribacter</taxon>
    </lineage>
</organism>
<reference evidence="8" key="1">
    <citation type="journal article" date="2019" name="Int. J. Syst. Evol. Microbiol.">
        <title>The Global Catalogue of Microorganisms (GCM) 10K type strain sequencing project: providing services to taxonomists for standard genome sequencing and annotation.</title>
        <authorList>
            <consortium name="The Broad Institute Genomics Platform"/>
            <consortium name="The Broad Institute Genome Sequencing Center for Infectious Disease"/>
            <person name="Wu L."/>
            <person name="Ma J."/>
        </authorList>
    </citation>
    <scope>NUCLEOTIDE SEQUENCE [LARGE SCALE GENOMIC DNA]</scope>
    <source>
        <strain evidence="8">KCTC 52473</strain>
    </source>
</reference>
<dbReference type="Pfam" id="PF00756">
    <property type="entry name" value="Esterase"/>
    <property type="match status" value="1"/>
</dbReference>
<dbReference type="InterPro" id="IPR029058">
    <property type="entry name" value="AB_hydrolase_fold"/>
</dbReference>
<dbReference type="PANTHER" id="PTHR10061">
    <property type="entry name" value="S-FORMYLGLUTATHIONE HYDROLASE"/>
    <property type="match status" value="1"/>
</dbReference>
<dbReference type="Proteomes" id="UP001595478">
    <property type="component" value="Unassembled WGS sequence"/>
</dbReference>